<dbReference type="EMBL" id="CP016804">
    <property type="protein sequence ID" value="APE96195.1"/>
    <property type="molecule type" value="Genomic_DNA"/>
</dbReference>
<evidence type="ECO:0000313" key="2">
    <source>
        <dbReference type="EMBL" id="APE96195.1"/>
    </source>
</evidence>
<accession>A0A1J1AEG1</accession>
<feature type="region of interest" description="Disordered" evidence="1">
    <location>
        <begin position="1856"/>
        <end position="1898"/>
    </location>
</feature>
<gene>
    <name evidence="2" type="ORF">HSR6_1758</name>
</gene>
<organism evidence="2 3">
    <name type="scientific">Halodesulfurarchaeum formicicum</name>
    <dbReference type="NCBI Taxonomy" id="1873524"/>
    <lineage>
        <taxon>Archaea</taxon>
        <taxon>Methanobacteriati</taxon>
        <taxon>Methanobacteriota</taxon>
        <taxon>Stenosarchaea group</taxon>
        <taxon>Halobacteria</taxon>
        <taxon>Halobacteriales</taxon>
        <taxon>Halobacteriaceae</taxon>
        <taxon>Halodesulfurarchaeum</taxon>
    </lineage>
</organism>
<feature type="compositionally biased region" description="Polar residues" evidence="1">
    <location>
        <begin position="800"/>
        <end position="809"/>
    </location>
</feature>
<dbReference type="Proteomes" id="UP000186165">
    <property type="component" value="Chromosome"/>
</dbReference>
<protein>
    <submittedName>
        <fullName evidence="2">Cell surface glycoprotein related protein</fullName>
    </submittedName>
</protein>
<proteinExistence type="predicted"/>
<keyword evidence="3" id="KW-1185">Reference proteome</keyword>
<feature type="compositionally biased region" description="Polar residues" evidence="1">
    <location>
        <begin position="815"/>
        <end position="825"/>
    </location>
</feature>
<reference evidence="3" key="1">
    <citation type="submission" date="2016-08" db="EMBL/GenBank/DDBJ databases">
        <title>Discovery of first anaerobic lithoheterotrophic haloarchae widely represented in hypersaline habitats.</title>
        <authorList>
            <person name="Sorokin D.Y."/>
            <person name="Kublanov I.V."/>
            <person name="Roman P."/>
            <person name="Sinninghe Damste J.S."/>
            <person name="Golyshin P.N."/>
            <person name="Rojo D."/>
            <person name="Ciordia S."/>
            <person name="Mena Md.C."/>
            <person name="Ferrer M."/>
            <person name="Smedile F."/>
            <person name="Messina E."/>
            <person name="La Cono V."/>
            <person name="Yakimov M.M."/>
        </authorList>
    </citation>
    <scope>NUCLEOTIDE SEQUENCE [LARGE SCALE GENOMIC DNA]</scope>
    <source>
        <strain evidence="3">HSR6</strain>
    </source>
</reference>
<dbReference type="InterPro" id="IPR011050">
    <property type="entry name" value="Pectin_lyase_fold/virulence"/>
</dbReference>
<evidence type="ECO:0000313" key="3">
    <source>
        <dbReference type="Proteomes" id="UP000186165"/>
    </source>
</evidence>
<sequence length="2576" mass="272665">MSGDFIIRNNTLSGTNPKNDHPIFTFGVDSVGDVVIENNDLSGYDDSTDSTGDVSIDTNNGEIGSINSYTNLEDAALSVLEDNTGVDRINLATVGITATGPGDTVQNAVDTTTEDGTILVTPGTYKESVTIDTANVTLESTAGADATTINATESGDAVSISSQGVTVSGFTLETDSTGVDVGADADAGTGIVVTQNNIDDVSNGINATDGSGTVDAAYNWWGDRTGPSGEADGDGASISANVDYVPFYLDSDGNQSANAVYTSGSPVIQEAEITDTNNNGNIDNVTITVDEAIDDEKLDKTDFSIDGQNPSEIKTGTAFDETIVLEYEGDNELTGTGTGVLDTFSATISDLNKSESEFSAGDLSRKITDSAEPVVTDVSAEPSVINSGNAPTSPTITVTFSESVSSANGGTFQVTPDLTRQSDDGKVSIDGSIDNDTLSGTTVADLGGDVGVDYFGAVEVTDAVEDDAGNSNIDFNSADDGPERLLDVDRVPPELSDSTVTTLDTDEDGTVDQLKVDFNDDLNDNSVQTDDFEVTDPNATITSWETGEVDNDNIIFLDIEGLPSEDTAVAPELTVKQNSLEDTAGNTGPTVEETQRAVDGASPIVTDISLNESVINNSDVPTDVEVNVTFSEALETDSTVTLAGLGQGEIGTNEVESATDANLSVVTASEVTDNDEDTEVFVDVSDGIDSADNAQVAFNQTSFDDETLLIVDTEEPSVTVSDDAPVGEIVNGTLDLSTYFDVSGAESDSGSVTYSINTTGAQDGTFTEVSESFDSESVEDTDSLVIKAVGTDDVGNSVSATTGSISVDNTAPDVTVSNPAETTAAPTDGTLEIGFTVDELNVAGDATVELTDDEGNIAEYQVGIDNTGGETANTATLRLNVSEDATADENEVLPTQVDENFSFDTQTLYDLSVTVEDEPGQSTTATFEDALFLDDTSPEGFSLLSPTEPKEYEDNDGLPISYGYTENNTDEVTVSLTNESGAVANMTVDESLYVDDGVVKSFEAQLFDSFNTGSLADGRYNVSVTVTDLAGNEYVDSTDNGPVAINNNDESGSVNFEEVTATADLNDTSEEVTVDVTYNVSVTEVEDPGALDPSAEDLNGVTIDSADDLVTYDITYYDDSAETYVNNEVGNITGGSFDNIQVVDNETITATKTVGVNLSDDLTEDADRVLDYTVNVDDTKDVSVKATSTSDVATQSDTVDSATATLTSQEPIVPSIEHVEVDDVDTPSNSLTITFDRPVTANVDISTDDFAYENVSGQTNYVTSVSDVDGDRDVSVTLEDNVLEDAVGTDILSIQPDVFKSVQSEDKVVPAVNSTFDETDAPAFDSANYDVGENASTIDVGFDQEVVDENGDALTAGNFTYSGDASVVSVDHTAETKTATVHLDGEVTSDEIDDSEQIKATGVSDRFDNVQQDTDELTAGITDDTQPDAIEVVEPSNRDIKQSDDTLQVAYKYTENIPDGVEDVTVKLVSDDDTYEFDIDDSQYANDGTLKTVTLDLGDKGGLKDNQYAVEVSVTDAAENQYSSNPTEELVVINDEAPGISNVEVSPQDDIAPGDSANVEFDLSDATDVTNVDIILVQEDTEERVKTDLTYTPTEDGDTYTESITVPETIADNEAYTVVVTATDESGFQNYALSEFGALDVNAEAPYIESVETDAGTSTATVTFSEPVEAADGTISADDFAYQDVSASGASAIESATQTGPATVELELDQDVSADGLEADLVSVRKGAIHDTAEIDVVTALEDVSNEWVPLGGYNYEEVQEFEPGLGPVDNFDFMAGTESQVEVTFTAPVEAADGEVSADDFSYWDLSEGGASGIVAAEQTSPNTILLTLNDDLAYEDVRSGMDSTGDAIKVNSGALQFQEPIEEPDYAGPRDAASDETDALQDTTPPSASIIEDPINADNVKDYDLTVDTGDEKVSEVTVTLTGPNETEVNSTASVEGPHDFNFDASELEDGNVSVAVDLVDAGENEASESTTVTKDTVRPEVTAASTNAGTDEIVVAFDESVNDANSSESYELSNLTFEDSEWLDDKRVRLTVQDPIEPDDIGNENVTVTATEDVENDVGSSVEGAAVTLSDEESPNAYGIWTSNGTTSFEVRFSENVYNESEEDLTVDDFTYVNVSGEDHEVVDVTYDAGDGSAMVTIDSPLVGADLNEDKVEVSLYDSEENHNTDTVTVKEQIVDLSSYEVTSDDGSVEVSFTTSEELESFEIDYFTDGDLVEFDGDDEITELDQSDFEVSETDGAFTYTFVDEEVPRDGSYVAALKSVETVGGQSYDATENDGYYVEDRATVDQEDPNPVDAEVVNAGSGATAIAVQFNEPVDIVSDNWEIEIDGVDQVATVHSDYSTTDPTKTGEVFFEISDNVATGDAPSLSFSGDGLTEFYGVNDATPVSAGASTTLNTHEYHLSEGVNFVSVPAATGSLSLSDLSDEELANVESIMTYDRSVEGNWATWTPNEDHDDDFEELKGGVGYIVKVDGETTWDVNVYNTPDGGDSAASATPQQTELQEGWNLVGHWQEGNQNAEIALGSVHGSVNSAYGQQTDGEWSYTLVTPEDRFQPGEAYWVFVTDDEVYGETPFGDR</sequence>
<feature type="region of interest" description="Disordered" evidence="1">
    <location>
        <begin position="800"/>
        <end position="827"/>
    </location>
</feature>
<dbReference type="SUPFAM" id="SSF51126">
    <property type="entry name" value="Pectin lyase-like"/>
    <property type="match status" value="1"/>
</dbReference>
<name>A0A1J1AEG1_9EURY</name>
<dbReference type="KEGG" id="hhsr:HSR6_1758"/>
<evidence type="ECO:0000256" key="1">
    <source>
        <dbReference type="SAM" id="MobiDB-lite"/>
    </source>
</evidence>